<evidence type="ECO:0000313" key="1">
    <source>
        <dbReference type="EMBL" id="KHJ77337.1"/>
    </source>
</evidence>
<protein>
    <submittedName>
        <fullName evidence="1">Uncharacterized protein</fullName>
    </submittedName>
</protein>
<reference evidence="1 2" key="1">
    <citation type="submission" date="2014-03" db="EMBL/GenBank/DDBJ databases">
        <title>Draft genome of the hookworm Oesophagostomum dentatum.</title>
        <authorList>
            <person name="Mitreva M."/>
        </authorList>
    </citation>
    <scope>NUCLEOTIDE SEQUENCE [LARGE SCALE GENOMIC DNA]</scope>
    <source>
        <strain evidence="1 2">OD-Hann</strain>
    </source>
</reference>
<dbReference type="Proteomes" id="UP000053660">
    <property type="component" value="Unassembled WGS sequence"/>
</dbReference>
<organism evidence="1 2">
    <name type="scientific">Oesophagostomum dentatum</name>
    <name type="common">Nodular worm</name>
    <dbReference type="NCBI Taxonomy" id="61180"/>
    <lineage>
        <taxon>Eukaryota</taxon>
        <taxon>Metazoa</taxon>
        <taxon>Ecdysozoa</taxon>
        <taxon>Nematoda</taxon>
        <taxon>Chromadorea</taxon>
        <taxon>Rhabditida</taxon>
        <taxon>Rhabditina</taxon>
        <taxon>Rhabditomorpha</taxon>
        <taxon>Strongyloidea</taxon>
        <taxon>Strongylidae</taxon>
        <taxon>Oesophagostomum</taxon>
    </lineage>
</organism>
<evidence type="ECO:0000313" key="2">
    <source>
        <dbReference type="Proteomes" id="UP000053660"/>
    </source>
</evidence>
<name>A0A0B1S1F7_OESDE</name>
<sequence>MAPLMLELLTRTRGLWSGHSSEISRMVIGTFSWLGLVLTKPLLLLSMLFATTSISSPRTWTFTTLRKSPLAVEIPKNPTYSARTARATITDAFQT</sequence>
<dbReference type="AlphaFoldDB" id="A0A0B1S1F7"/>
<keyword evidence="2" id="KW-1185">Reference proteome</keyword>
<dbReference type="EMBL" id="KN610863">
    <property type="protein sequence ID" value="KHJ77337.1"/>
    <property type="molecule type" value="Genomic_DNA"/>
</dbReference>
<accession>A0A0B1S1F7</accession>
<proteinExistence type="predicted"/>
<gene>
    <name evidence="1" type="ORF">OESDEN_23043</name>
</gene>